<evidence type="ECO:0000313" key="3">
    <source>
        <dbReference type="EMBL" id="WVZ88231.1"/>
    </source>
</evidence>
<dbReference type="AlphaFoldDB" id="A0AAQ3UAL8"/>
<dbReference type="Pfam" id="PF14303">
    <property type="entry name" value="NAM-associated"/>
    <property type="match status" value="1"/>
</dbReference>
<dbReference type="PANTHER" id="PTHR45023">
    <property type="match status" value="1"/>
</dbReference>
<dbReference type="PANTHER" id="PTHR45023:SF4">
    <property type="entry name" value="GLYCINE-RICH PROTEIN-RELATED"/>
    <property type="match status" value="1"/>
</dbReference>
<keyword evidence="4" id="KW-1185">Reference proteome</keyword>
<proteinExistence type="predicted"/>
<sequence length="507" mass="56512">FFFFPRNRRHGRSGRTFTGGVLASAGDLPGPGRTNGGLAPRRQCRGEDSIGSASSKKGSDLFRQPEDLDSPQESSRESSSASTTPIATIPISSSSPESMEQPPNHNQGVDHPYGWEQFTGGYNVHVGSPAPTQPANVPHTYHRSAMLPPLHQSPQAPYQGSQFHSNLYQASPIASLPNQQYQTSPQPTSPICADTEPIARAAPTRKNKQATKATSAGCSRGPNFSPEEDIAVVTAYLNVSRDPIVGANQTGKAYWERVTEYFNKHNAAHTTRKPEAVSHRWRAIAKEISCFCSVKAEIDRKKASGNTIADRLEQAEEAYLGRYNKEFQFKDCWELLRDTRKWQDWVSLHNARRARKRTSATISDSAADTSDAESPPEIPRPIGRDAAKKKRGSTANPSVESPALSLFERMATSREQNYQRQIEWATDNKEFQQQQLALKQQQVQAELERNKIQREQWDWTKFKDENTIMLMDLNNCSEKAKEYFLSIQDEILARRHGGPSGPSGSNN</sequence>
<dbReference type="InterPro" id="IPR029466">
    <property type="entry name" value="NAM-associated_C"/>
</dbReference>
<feature type="region of interest" description="Disordered" evidence="1">
    <location>
        <begin position="200"/>
        <end position="224"/>
    </location>
</feature>
<evidence type="ECO:0000313" key="4">
    <source>
        <dbReference type="Proteomes" id="UP001341281"/>
    </source>
</evidence>
<feature type="compositionally biased region" description="Low complexity" evidence="1">
    <location>
        <begin position="71"/>
        <end position="98"/>
    </location>
</feature>
<feature type="region of interest" description="Disordered" evidence="1">
    <location>
        <begin position="1"/>
        <end position="116"/>
    </location>
</feature>
<feature type="non-terminal residue" evidence="3">
    <location>
        <position position="507"/>
    </location>
</feature>
<evidence type="ECO:0000256" key="1">
    <source>
        <dbReference type="SAM" id="MobiDB-lite"/>
    </source>
</evidence>
<feature type="compositionally biased region" description="Low complexity" evidence="1">
    <location>
        <begin position="359"/>
        <end position="369"/>
    </location>
</feature>
<organism evidence="3 4">
    <name type="scientific">Paspalum notatum var. saurae</name>
    <dbReference type="NCBI Taxonomy" id="547442"/>
    <lineage>
        <taxon>Eukaryota</taxon>
        <taxon>Viridiplantae</taxon>
        <taxon>Streptophyta</taxon>
        <taxon>Embryophyta</taxon>
        <taxon>Tracheophyta</taxon>
        <taxon>Spermatophyta</taxon>
        <taxon>Magnoliopsida</taxon>
        <taxon>Liliopsida</taxon>
        <taxon>Poales</taxon>
        <taxon>Poaceae</taxon>
        <taxon>PACMAD clade</taxon>
        <taxon>Panicoideae</taxon>
        <taxon>Andropogonodae</taxon>
        <taxon>Paspaleae</taxon>
        <taxon>Paspalinae</taxon>
        <taxon>Paspalum</taxon>
    </lineage>
</organism>
<reference evidence="3 4" key="1">
    <citation type="submission" date="2024-02" db="EMBL/GenBank/DDBJ databases">
        <title>High-quality chromosome-scale genome assembly of Pensacola bahiagrass (Paspalum notatum Flugge var. saurae).</title>
        <authorList>
            <person name="Vega J.M."/>
            <person name="Podio M."/>
            <person name="Orjuela J."/>
            <person name="Siena L.A."/>
            <person name="Pessino S.C."/>
            <person name="Combes M.C."/>
            <person name="Mariac C."/>
            <person name="Albertini E."/>
            <person name="Pupilli F."/>
            <person name="Ortiz J.P.A."/>
            <person name="Leblanc O."/>
        </authorList>
    </citation>
    <scope>NUCLEOTIDE SEQUENCE [LARGE SCALE GENOMIC DNA]</scope>
    <source>
        <strain evidence="3">R1</strain>
        <tissue evidence="3">Leaf</tissue>
    </source>
</reference>
<name>A0AAQ3UAL8_PASNO</name>
<protein>
    <recommendedName>
        <fullName evidence="2">No apical meristem-associated C-terminal domain-containing protein</fullName>
    </recommendedName>
</protein>
<feature type="compositionally biased region" description="Basic residues" evidence="1">
    <location>
        <begin position="1"/>
        <end position="13"/>
    </location>
</feature>
<dbReference type="EMBL" id="CP144752">
    <property type="protein sequence ID" value="WVZ88231.1"/>
    <property type="molecule type" value="Genomic_DNA"/>
</dbReference>
<accession>A0AAQ3UAL8</accession>
<evidence type="ECO:0000259" key="2">
    <source>
        <dbReference type="Pfam" id="PF14303"/>
    </source>
</evidence>
<dbReference type="Proteomes" id="UP001341281">
    <property type="component" value="Chromosome 08"/>
</dbReference>
<feature type="region of interest" description="Disordered" evidence="1">
    <location>
        <begin position="353"/>
        <end position="402"/>
    </location>
</feature>
<feature type="compositionally biased region" description="Basic and acidic residues" evidence="1">
    <location>
        <begin position="57"/>
        <end position="66"/>
    </location>
</feature>
<feature type="domain" description="No apical meristem-associated C-terminal" evidence="2">
    <location>
        <begin position="325"/>
        <end position="491"/>
    </location>
</feature>
<gene>
    <name evidence="3" type="ORF">U9M48_034774</name>
</gene>